<gene>
    <name evidence="2" type="primary">mnmD</name>
    <name evidence="2" type="ORF">L3049_12190</name>
</gene>
<dbReference type="Pfam" id="PF05430">
    <property type="entry name" value="Methyltransf_30"/>
    <property type="match status" value="1"/>
</dbReference>
<comment type="caution">
    <text evidence="2">The sequence shown here is derived from an EMBL/GenBank/DDBJ whole genome shotgun (WGS) entry which is preliminary data.</text>
</comment>
<dbReference type="CDD" id="cd02440">
    <property type="entry name" value="AdoMet_MTases"/>
    <property type="match status" value="1"/>
</dbReference>
<dbReference type="RefSeq" id="WP_275110098.1">
    <property type="nucleotide sequence ID" value="NZ_JAKJSC010000002.1"/>
</dbReference>
<dbReference type="PANTHER" id="PTHR39963">
    <property type="entry name" value="SLL0983 PROTEIN"/>
    <property type="match status" value="1"/>
</dbReference>
<protein>
    <submittedName>
        <fullName evidence="2">tRNA (5-methylaminomethyl-2-thiouridine)(34)-methyltransferase MnmD</fullName>
    </submittedName>
</protein>
<evidence type="ECO:0000313" key="3">
    <source>
        <dbReference type="Proteomes" id="UP001528920"/>
    </source>
</evidence>
<keyword evidence="3" id="KW-1185">Reference proteome</keyword>
<evidence type="ECO:0000259" key="1">
    <source>
        <dbReference type="Pfam" id="PF05430"/>
    </source>
</evidence>
<proteinExistence type="predicted"/>
<sequence>MKKLNRELKITEDGSHTLFVPELNEHYHSTHGAIQEAMHVYINAGYNYCEKEVIHILEIGFGTGLNCFLTLLEAEKQNKQVVYHSIELYPINQDEIKHLNYTKQIPNSDVSIFEKLHRVEWNQEVKITDNFVLNKLQGDLREFNFPGKYDLVYFDAFAPDIQPTLWTEDVFGNIHQYLNSNAILTTYCTKGIVKQALRATGFKVKRLPGPPGKRQMLRTTKLDTNEAKNLL</sequence>
<dbReference type="InterPro" id="IPR029063">
    <property type="entry name" value="SAM-dependent_MTases_sf"/>
</dbReference>
<dbReference type="PANTHER" id="PTHR39963:SF1">
    <property type="entry name" value="MNMC-LIKE METHYLTRANSFERASE DOMAIN-CONTAINING PROTEIN"/>
    <property type="match status" value="1"/>
</dbReference>
<dbReference type="Gene3D" id="3.40.50.150">
    <property type="entry name" value="Vaccinia Virus protein VP39"/>
    <property type="match status" value="1"/>
</dbReference>
<evidence type="ECO:0000313" key="2">
    <source>
        <dbReference type="EMBL" id="MDE5418766.1"/>
    </source>
</evidence>
<dbReference type="NCBIfam" id="NF033855">
    <property type="entry name" value="tRNA_MNMC2"/>
    <property type="match status" value="1"/>
</dbReference>
<name>A0ABT5VTL7_9BACT</name>
<reference evidence="2 3" key="1">
    <citation type="submission" date="2022-01" db="EMBL/GenBank/DDBJ databases">
        <title>Labilibaculum sp. nov, a marine bacterium isolated from Antarctica.</title>
        <authorList>
            <person name="Dai W."/>
        </authorList>
    </citation>
    <scope>NUCLEOTIDE SEQUENCE [LARGE SCALE GENOMIC DNA]</scope>
    <source>
        <strain evidence="2 3">DW002</strain>
    </source>
</reference>
<dbReference type="Proteomes" id="UP001528920">
    <property type="component" value="Unassembled WGS sequence"/>
</dbReference>
<organism evidence="2 3">
    <name type="scientific">Paralabilibaculum antarcticum</name>
    <dbReference type="NCBI Taxonomy" id="2912572"/>
    <lineage>
        <taxon>Bacteria</taxon>
        <taxon>Pseudomonadati</taxon>
        <taxon>Bacteroidota</taxon>
        <taxon>Bacteroidia</taxon>
        <taxon>Marinilabiliales</taxon>
        <taxon>Marinifilaceae</taxon>
        <taxon>Paralabilibaculum</taxon>
    </lineage>
</organism>
<dbReference type="InterPro" id="IPR047785">
    <property type="entry name" value="tRNA_MNMC2"/>
</dbReference>
<dbReference type="SUPFAM" id="SSF53335">
    <property type="entry name" value="S-adenosyl-L-methionine-dependent methyltransferases"/>
    <property type="match status" value="1"/>
</dbReference>
<dbReference type="EMBL" id="JAKJSC010000002">
    <property type="protein sequence ID" value="MDE5418766.1"/>
    <property type="molecule type" value="Genomic_DNA"/>
</dbReference>
<dbReference type="InterPro" id="IPR008471">
    <property type="entry name" value="MnmC-like_methylTransf"/>
</dbReference>
<feature type="domain" description="MnmC-like methyltransferase" evidence="1">
    <location>
        <begin position="121"/>
        <end position="221"/>
    </location>
</feature>
<accession>A0ABT5VTL7</accession>